<dbReference type="EMBL" id="JAWJAC010000003">
    <property type="protein sequence ID" value="MDV2861820.1"/>
    <property type="molecule type" value="Genomic_DNA"/>
</dbReference>
<keyword evidence="2" id="KW-1185">Reference proteome</keyword>
<gene>
    <name evidence="1" type="ORF">R0H02_04990</name>
</gene>
<protein>
    <submittedName>
        <fullName evidence="1">Uncharacterized protein</fullName>
    </submittedName>
</protein>
<sequence length="123" mass="14053">MSCGYQGYEFGAHYPDSLCCGSYLWDADSGDEMGLDNGGDIPCPVCNRKEWLAFYRDEIIECGMEQAERKRGPRTVKYGGFPAPIRGDAKAMRTVRRWLRRGWYQGRKYDAKALRESKGANHE</sequence>
<dbReference type="Proteomes" id="UP001286589">
    <property type="component" value="Unassembled WGS sequence"/>
</dbReference>
<organism evidence="1 2">
    <name type="scientific">Phytobacter ursingii</name>
    <dbReference type="NCBI Taxonomy" id="1972431"/>
    <lineage>
        <taxon>Bacteria</taxon>
        <taxon>Pseudomonadati</taxon>
        <taxon>Pseudomonadota</taxon>
        <taxon>Gammaproteobacteria</taxon>
        <taxon>Enterobacterales</taxon>
        <taxon>Enterobacteriaceae</taxon>
        <taxon>Phytobacter</taxon>
    </lineage>
</organism>
<evidence type="ECO:0000313" key="2">
    <source>
        <dbReference type="Proteomes" id="UP001286589"/>
    </source>
</evidence>
<accession>A0AB35RMS9</accession>
<reference evidence="1 2" key="1">
    <citation type="submission" date="2023-10" db="EMBL/GenBank/DDBJ databases">
        <title>Phytobacter spp. The emergence of a new genus of hospital-origin enterobacteria encoding carbapenemases in Argentina.</title>
        <authorList>
            <person name="Vay C."/>
            <person name="Almuzara M."/>
            <person name="Traglia G.M."/>
            <person name="Campos J."/>
        </authorList>
    </citation>
    <scope>NUCLEOTIDE SEQUENCE [LARGE SCALE GENOMIC DNA]</scope>
    <source>
        <strain evidence="1 2">CVMA36</strain>
    </source>
</reference>
<name>A0AB35RMS9_9ENTR</name>
<evidence type="ECO:0000313" key="1">
    <source>
        <dbReference type="EMBL" id="MDV2861820.1"/>
    </source>
</evidence>
<comment type="caution">
    <text evidence="1">The sequence shown here is derived from an EMBL/GenBank/DDBJ whole genome shotgun (WGS) entry which is preliminary data.</text>
</comment>
<proteinExistence type="predicted"/>
<dbReference type="RefSeq" id="WP_317101397.1">
    <property type="nucleotide sequence ID" value="NZ_JAWJAC010000003.1"/>
</dbReference>
<dbReference type="AlphaFoldDB" id="A0AB35RMS9"/>